<evidence type="ECO:0000313" key="1">
    <source>
        <dbReference type="EMBL" id="RUR67763.1"/>
    </source>
</evidence>
<sequence>MTIKFPPDFLETLRQPVRVEADLDSQSSFFSRKEIRDFYLSVIESPEKNDVLLLAADELPRLHPHRAALLALFCGALVEDGADPRLLFGAALELMAGLLVSLEPFCATQPQDDGEEADPEEVAEWQAAEAALGALSAPERFEVEARQAAAGLLVLPLMAMLMRDVRNHRALLADGELVARIDALAVNDSLPIDGLHFLQRAAELAYEDELVVVLPASGTGMVVKAHAINNNFHAFSLLQKLMRKRAKALGIHPPAREAGATASRDTDCAEYLWLQADAFRNGELVDPMAWSWGEGSLRENARRQGRLVLVALDTQDKPSRSWNGFNRVLHSEQKSRVSLVRMLTPEEVASYLA</sequence>
<dbReference type="RefSeq" id="WP_126021919.1">
    <property type="nucleotide sequence ID" value="NZ_RXFT01000004.1"/>
</dbReference>
<accession>A0A433MIV2</accession>
<proteinExistence type="predicted"/>
<comment type="caution">
    <text evidence="1">The sequence shown here is derived from an EMBL/GenBank/DDBJ whole genome shotgun (WGS) entry which is preliminary data.</text>
</comment>
<organism evidence="1 2">
    <name type="scientific">Variovorax guangxiensis</name>
    <dbReference type="NCBI Taxonomy" id="1775474"/>
    <lineage>
        <taxon>Bacteria</taxon>
        <taxon>Pseudomonadati</taxon>
        <taxon>Pseudomonadota</taxon>
        <taxon>Betaproteobacteria</taxon>
        <taxon>Burkholderiales</taxon>
        <taxon>Comamonadaceae</taxon>
        <taxon>Variovorax</taxon>
    </lineage>
</organism>
<dbReference type="EMBL" id="RXFT01000004">
    <property type="protein sequence ID" value="RUR67763.1"/>
    <property type="molecule type" value="Genomic_DNA"/>
</dbReference>
<evidence type="ECO:0000313" key="2">
    <source>
        <dbReference type="Proteomes" id="UP000281118"/>
    </source>
</evidence>
<dbReference type="Proteomes" id="UP000281118">
    <property type="component" value="Unassembled WGS sequence"/>
</dbReference>
<protein>
    <submittedName>
        <fullName evidence="1">Uncharacterized protein</fullName>
    </submittedName>
</protein>
<name>A0A433MIV2_9BURK</name>
<dbReference type="OrthoDB" id="6794189at2"/>
<gene>
    <name evidence="1" type="ORF">EJP67_11925</name>
</gene>
<dbReference type="AlphaFoldDB" id="A0A433MIV2"/>
<reference evidence="1 2" key="1">
    <citation type="submission" date="2018-12" db="EMBL/GenBank/DDBJ databases">
        <title>The genome sequences of Variovorax guangxiensis DSM 27352.</title>
        <authorList>
            <person name="Gao J."/>
            <person name="Sun J."/>
        </authorList>
    </citation>
    <scope>NUCLEOTIDE SEQUENCE [LARGE SCALE GENOMIC DNA]</scope>
    <source>
        <strain evidence="1 2">DSM 27352</strain>
    </source>
</reference>